<accession>A0A195FX86</accession>
<name>A0A195FX86_9HYME</name>
<gene>
    <name evidence="2" type="ORF">ALC56_01157</name>
</gene>
<keyword evidence="3" id="KW-1185">Reference proteome</keyword>
<protein>
    <submittedName>
        <fullName evidence="2">Uncharacterized protein</fullName>
    </submittedName>
</protein>
<organism evidence="2 3">
    <name type="scientific">Trachymyrmex septentrionalis</name>
    <dbReference type="NCBI Taxonomy" id="34720"/>
    <lineage>
        <taxon>Eukaryota</taxon>
        <taxon>Metazoa</taxon>
        <taxon>Ecdysozoa</taxon>
        <taxon>Arthropoda</taxon>
        <taxon>Hexapoda</taxon>
        <taxon>Insecta</taxon>
        <taxon>Pterygota</taxon>
        <taxon>Neoptera</taxon>
        <taxon>Endopterygota</taxon>
        <taxon>Hymenoptera</taxon>
        <taxon>Apocrita</taxon>
        <taxon>Aculeata</taxon>
        <taxon>Formicoidea</taxon>
        <taxon>Formicidae</taxon>
        <taxon>Myrmicinae</taxon>
        <taxon>Trachymyrmex</taxon>
    </lineage>
</organism>
<sequence>MLKIGKCGEQGGNEGQDDRGVTKDGVCGVAKAARESFDISTRIPTRDVCVELVSTPRKCEKRG</sequence>
<evidence type="ECO:0000313" key="2">
    <source>
        <dbReference type="EMBL" id="KYN44459.1"/>
    </source>
</evidence>
<feature type="region of interest" description="Disordered" evidence="1">
    <location>
        <begin position="1"/>
        <end position="22"/>
    </location>
</feature>
<dbReference type="AlphaFoldDB" id="A0A195FX86"/>
<reference evidence="2 3" key="1">
    <citation type="submission" date="2016-03" db="EMBL/GenBank/DDBJ databases">
        <title>Trachymyrmex septentrionalis WGS genome.</title>
        <authorList>
            <person name="Nygaard S."/>
            <person name="Hu H."/>
            <person name="Boomsma J."/>
            <person name="Zhang G."/>
        </authorList>
    </citation>
    <scope>NUCLEOTIDE SEQUENCE [LARGE SCALE GENOMIC DNA]</scope>
    <source>
        <strain evidence="2">Tsep2-gDNA-1</strain>
        <tissue evidence="2">Whole body</tissue>
    </source>
</reference>
<dbReference type="Proteomes" id="UP000078541">
    <property type="component" value="Unassembled WGS sequence"/>
</dbReference>
<proteinExistence type="predicted"/>
<dbReference type="EMBL" id="KQ981219">
    <property type="protein sequence ID" value="KYN44459.1"/>
    <property type="molecule type" value="Genomic_DNA"/>
</dbReference>
<evidence type="ECO:0000256" key="1">
    <source>
        <dbReference type="SAM" id="MobiDB-lite"/>
    </source>
</evidence>
<evidence type="ECO:0000313" key="3">
    <source>
        <dbReference type="Proteomes" id="UP000078541"/>
    </source>
</evidence>